<dbReference type="STRING" id="71717.A0A4Y7SR71"/>
<dbReference type="AlphaFoldDB" id="A0A4Y7SR71"/>
<feature type="compositionally biased region" description="Low complexity" evidence="4">
    <location>
        <begin position="197"/>
        <end position="254"/>
    </location>
</feature>
<feature type="region of interest" description="Disordered" evidence="4">
    <location>
        <begin position="10"/>
        <end position="35"/>
    </location>
</feature>
<dbReference type="Gene3D" id="3.30.40.10">
    <property type="entry name" value="Zinc/RING finger domain, C3HC4 (zinc finger)"/>
    <property type="match status" value="1"/>
</dbReference>
<dbReference type="EMBL" id="QPFP01000067">
    <property type="protein sequence ID" value="TEB24360.1"/>
    <property type="molecule type" value="Genomic_DNA"/>
</dbReference>
<evidence type="ECO:0000256" key="3">
    <source>
        <dbReference type="ARBA" id="ARBA00022833"/>
    </source>
</evidence>
<keyword evidence="1" id="KW-0479">Metal-binding</keyword>
<evidence type="ECO:0000313" key="7">
    <source>
        <dbReference type="Proteomes" id="UP000298030"/>
    </source>
</evidence>
<dbReference type="InterPro" id="IPR013083">
    <property type="entry name" value="Znf_RING/FYVE/PHD"/>
</dbReference>
<name>A0A4Y7SR71_COPMI</name>
<protein>
    <recommendedName>
        <fullName evidence="5">Zinc finger C3HC4 RING-type domain-containing protein</fullName>
    </recommendedName>
</protein>
<feature type="region of interest" description="Disordered" evidence="4">
    <location>
        <begin position="195"/>
        <end position="254"/>
    </location>
</feature>
<dbReference type="SUPFAM" id="SSF57850">
    <property type="entry name" value="RING/U-box"/>
    <property type="match status" value="1"/>
</dbReference>
<evidence type="ECO:0000256" key="2">
    <source>
        <dbReference type="ARBA" id="ARBA00022771"/>
    </source>
</evidence>
<gene>
    <name evidence="6" type="ORF">FA13DRAFT_1797248</name>
</gene>
<organism evidence="6 7">
    <name type="scientific">Coprinellus micaceus</name>
    <name type="common">Glistening ink-cap mushroom</name>
    <name type="synonym">Coprinus micaceus</name>
    <dbReference type="NCBI Taxonomy" id="71717"/>
    <lineage>
        <taxon>Eukaryota</taxon>
        <taxon>Fungi</taxon>
        <taxon>Dikarya</taxon>
        <taxon>Basidiomycota</taxon>
        <taxon>Agaricomycotina</taxon>
        <taxon>Agaricomycetes</taxon>
        <taxon>Agaricomycetidae</taxon>
        <taxon>Agaricales</taxon>
        <taxon>Agaricineae</taxon>
        <taxon>Psathyrellaceae</taxon>
        <taxon>Coprinellus</taxon>
    </lineage>
</organism>
<proteinExistence type="predicted"/>
<feature type="domain" description="Zinc finger C3HC4 RING-type" evidence="5">
    <location>
        <begin position="53"/>
        <end position="82"/>
    </location>
</feature>
<dbReference type="GO" id="GO:0008270">
    <property type="term" value="F:zinc ion binding"/>
    <property type="evidence" value="ECO:0007669"/>
    <property type="project" value="UniProtKB-KW"/>
</dbReference>
<dbReference type="Proteomes" id="UP000298030">
    <property type="component" value="Unassembled WGS sequence"/>
</dbReference>
<feature type="compositionally biased region" description="Basic and acidic residues" evidence="4">
    <location>
        <begin position="10"/>
        <end position="26"/>
    </location>
</feature>
<evidence type="ECO:0000256" key="1">
    <source>
        <dbReference type="ARBA" id="ARBA00022723"/>
    </source>
</evidence>
<keyword evidence="2" id="KW-0863">Zinc-finger</keyword>
<sequence>MRDILREHEIRRGEAERKRKAAELQRKATPSRPPTDSAALAKVLDAVESYANCHICAHYLARVYILPCGHSACAVCYRRAFETQLRKKLILLKPSVHHRHSQDECQFIPKTDFQFTRLLECFELHRVDPKTILVYECFECRAKTSAAPVPNYALRRLVDGLAAALEGRYKPAILDYDLPENAPFKGLFLVPDEDVAEGSSRGDAGRGASNASQASSPRRASSARQASRAGGSNGRQTSSSGSSGGSTSRRSTRA</sequence>
<comment type="caution">
    <text evidence="6">The sequence shown here is derived from an EMBL/GenBank/DDBJ whole genome shotgun (WGS) entry which is preliminary data.</text>
</comment>
<dbReference type="Pfam" id="PF00097">
    <property type="entry name" value="zf-C3HC4"/>
    <property type="match status" value="1"/>
</dbReference>
<evidence type="ECO:0000256" key="4">
    <source>
        <dbReference type="SAM" id="MobiDB-lite"/>
    </source>
</evidence>
<keyword evidence="7" id="KW-1185">Reference proteome</keyword>
<evidence type="ECO:0000259" key="5">
    <source>
        <dbReference type="Pfam" id="PF00097"/>
    </source>
</evidence>
<reference evidence="6 7" key="1">
    <citation type="journal article" date="2019" name="Nat. Ecol. Evol.">
        <title>Megaphylogeny resolves global patterns of mushroom evolution.</title>
        <authorList>
            <person name="Varga T."/>
            <person name="Krizsan K."/>
            <person name="Foldi C."/>
            <person name="Dima B."/>
            <person name="Sanchez-Garcia M."/>
            <person name="Sanchez-Ramirez S."/>
            <person name="Szollosi G.J."/>
            <person name="Szarkandi J.G."/>
            <person name="Papp V."/>
            <person name="Albert L."/>
            <person name="Andreopoulos W."/>
            <person name="Angelini C."/>
            <person name="Antonin V."/>
            <person name="Barry K.W."/>
            <person name="Bougher N.L."/>
            <person name="Buchanan P."/>
            <person name="Buyck B."/>
            <person name="Bense V."/>
            <person name="Catcheside P."/>
            <person name="Chovatia M."/>
            <person name="Cooper J."/>
            <person name="Damon W."/>
            <person name="Desjardin D."/>
            <person name="Finy P."/>
            <person name="Geml J."/>
            <person name="Haridas S."/>
            <person name="Hughes K."/>
            <person name="Justo A."/>
            <person name="Karasinski D."/>
            <person name="Kautmanova I."/>
            <person name="Kiss B."/>
            <person name="Kocsube S."/>
            <person name="Kotiranta H."/>
            <person name="LaButti K.M."/>
            <person name="Lechner B.E."/>
            <person name="Liimatainen K."/>
            <person name="Lipzen A."/>
            <person name="Lukacs Z."/>
            <person name="Mihaltcheva S."/>
            <person name="Morgado L.N."/>
            <person name="Niskanen T."/>
            <person name="Noordeloos M.E."/>
            <person name="Ohm R.A."/>
            <person name="Ortiz-Santana B."/>
            <person name="Ovrebo C."/>
            <person name="Racz N."/>
            <person name="Riley R."/>
            <person name="Savchenko A."/>
            <person name="Shiryaev A."/>
            <person name="Soop K."/>
            <person name="Spirin V."/>
            <person name="Szebenyi C."/>
            <person name="Tomsovsky M."/>
            <person name="Tulloss R.E."/>
            <person name="Uehling J."/>
            <person name="Grigoriev I.V."/>
            <person name="Vagvolgyi C."/>
            <person name="Papp T."/>
            <person name="Martin F.M."/>
            <person name="Miettinen O."/>
            <person name="Hibbett D.S."/>
            <person name="Nagy L.G."/>
        </authorList>
    </citation>
    <scope>NUCLEOTIDE SEQUENCE [LARGE SCALE GENOMIC DNA]</scope>
    <source>
        <strain evidence="6 7">FP101781</strain>
    </source>
</reference>
<keyword evidence="3" id="KW-0862">Zinc</keyword>
<accession>A0A4Y7SR71</accession>
<dbReference type="CDD" id="cd16449">
    <property type="entry name" value="RING-HC"/>
    <property type="match status" value="1"/>
</dbReference>
<evidence type="ECO:0000313" key="6">
    <source>
        <dbReference type="EMBL" id="TEB24360.1"/>
    </source>
</evidence>
<dbReference type="InterPro" id="IPR018957">
    <property type="entry name" value="Znf_C3HC4_RING-type"/>
</dbReference>